<organism evidence="1 2">
    <name type="scientific">Hypoxylon rubiginosum</name>
    <dbReference type="NCBI Taxonomy" id="110542"/>
    <lineage>
        <taxon>Eukaryota</taxon>
        <taxon>Fungi</taxon>
        <taxon>Dikarya</taxon>
        <taxon>Ascomycota</taxon>
        <taxon>Pezizomycotina</taxon>
        <taxon>Sordariomycetes</taxon>
        <taxon>Xylariomycetidae</taxon>
        <taxon>Xylariales</taxon>
        <taxon>Hypoxylaceae</taxon>
        <taxon>Hypoxylon</taxon>
    </lineage>
</organism>
<name>A0ACC0D8R1_9PEZI</name>
<sequence>MAEDPNKRTYLSLIEASDSFPYDATSAGKYYQLLLPNDDQPHGYLLPEIVHKMPWTPDFHVNHNQPRSVTVIDSSGGQDTPGSINAAFQKLVDICVDQNLFHILDGKHSEPFSIVSAKYPVHLERFSAALFGITCRGSYIIAYTKAADGTMKLWIPRRAAHLYTGAGMLDGTVAGGIKAGHSPLETVIHEADEEASLPEDLVRERVRSVGVITYIGVTGSDFPGEKGLVVPLINYMHDLELPADVVPKPNDDEVEQFYCMTVAEVQRALLNGEFKADSAVALVGFFIRHGVITADNERDFIEINMRLHRRLPFRLP</sequence>
<evidence type="ECO:0000313" key="2">
    <source>
        <dbReference type="Proteomes" id="UP001497680"/>
    </source>
</evidence>
<dbReference type="Proteomes" id="UP001497680">
    <property type="component" value="Unassembled WGS sequence"/>
</dbReference>
<dbReference type="EMBL" id="MU394298">
    <property type="protein sequence ID" value="KAI6088910.1"/>
    <property type="molecule type" value="Genomic_DNA"/>
</dbReference>
<protein>
    <submittedName>
        <fullName evidence="1">Uncharacterized protein</fullName>
    </submittedName>
</protein>
<gene>
    <name evidence="1" type="ORF">F4821DRAFT_232514</name>
</gene>
<comment type="caution">
    <text evidence="1">The sequence shown here is derived from an EMBL/GenBank/DDBJ whole genome shotgun (WGS) entry which is preliminary data.</text>
</comment>
<accession>A0ACC0D8R1</accession>
<keyword evidence="2" id="KW-1185">Reference proteome</keyword>
<reference evidence="1 2" key="1">
    <citation type="journal article" date="2022" name="New Phytol.">
        <title>Ecological generalism drives hyperdiversity of secondary metabolite gene clusters in xylarialean endophytes.</title>
        <authorList>
            <person name="Franco M.E.E."/>
            <person name="Wisecaver J.H."/>
            <person name="Arnold A.E."/>
            <person name="Ju Y.M."/>
            <person name="Slot J.C."/>
            <person name="Ahrendt S."/>
            <person name="Moore L.P."/>
            <person name="Eastman K.E."/>
            <person name="Scott K."/>
            <person name="Konkel Z."/>
            <person name="Mondo S.J."/>
            <person name="Kuo A."/>
            <person name="Hayes R.D."/>
            <person name="Haridas S."/>
            <person name="Andreopoulos B."/>
            <person name="Riley R."/>
            <person name="LaButti K."/>
            <person name="Pangilinan J."/>
            <person name="Lipzen A."/>
            <person name="Amirebrahimi M."/>
            <person name="Yan J."/>
            <person name="Adam C."/>
            <person name="Keymanesh K."/>
            <person name="Ng V."/>
            <person name="Louie K."/>
            <person name="Northen T."/>
            <person name="Drula E."/>
            <person name="Henrissat B."/>
            <person name="Hsieh H.M."/>
            <person name="Youens-Clark K."/>
            <person name="Lutzoni F."/>
            <person name="Miadlikowska J."/>
            <person name="Eastwood D.C."/>
            <person name="Hamelin R.C."/>
            <person name="Grigoriev I.V."/>
            <person name="U'Ren J.M."/>
        </authorList>
    </citation>
    <scope>NUCLEOTIDE SEQUENCE [LARGE SCALE GENOMIC DNA]</scope>
    <source>
        <strain evidence="1 2">ER1909</strain>
    </source>
</reference>
<proteinExistence type="predicted"/>
<evidence type="ECO:0000313" key="1">
    <source>
        <dbReference type="EMBL" id="KAI6088910.1"/>
    </source>
</evidence>